<dbReference type="RefSeq" id="XP_053021376.1">
    <property type="nucleotide sequence ID" value="XM_053170157.1"/>
</dbReference>
<protein>
    <recommendedName>
        <fullName evidence="2">DM2 domain-containing protein</fullName>
    </recommendedName>
</protein>
<dbReference type="InterPro" id="IPR036885">
    <property type="entry name" value="SWIB_MDM2_dom_sf"/>
</dbReference>
<dbReference type="InterPro" id="IPR003121">
    <property type="entry name" value="SWIB_MDM2_domain"/>
</dbReference>
<proteinExistence type="predicted"/>
<feature type="region of interest" description="Disordered" evidence="1">
    <location>
        <begin position="185"/>
        <end position="216"/>
    </location>
</feature>
<feature type="compositionally biased region" description="Pro residues" evidence="1">
    <location>
        <begin position="631"/>
        <end position="647"/>
    </location>
</feature>
<feature type="compositionally biased region" description="Low complexity" evidence="1">
    <location>
        <begin position="552"/>
        <end position="574"/>
    </location>
</feature>
<feature type="compositionally biased region" description="Basic and acidic residues" evidence="1">
    <location>
        <begin position="185"/>
        <end position="197"/>
    </location>
</feature>
<dbReference type="InterPro" id="IPR019835">
    <property type="entry name" value="SWIB_domain"/>
</dbReference>
<dbReference type="SUPFAM" id="SSF47592">
    <property type="entry name" value="SWIB/MDM2 domain"/>
    <property type="match status" value="1"/>
</dbReference>
<sequence length="681" mass="77527">MKTLRRFRPTDRNLPAFEPANPKAPRYSLEGLLPERQDGLHRIAKNYEKLQKIEREFDWLISRKRFEIEDSLRRPHGVQRRLRIKVWNTVANQPWQLESTGTENKSETRPSSDEGGEDEEADAKEKESKKDGQEQKEGEEDQEERKEDNDQDDADQQPKQPAAPAINFNAGEGVPKWTLHIEGHLIDPKNDSDHPMDAGESSEPGSAQQPKIDETRRPFSTLLNSLLIKIDRSDELYPEPNIVDWHRPPTPTPIGAAPAFSAITLTRNGTEDCNLQIALHLNHFPRRFRLNPILGSFLDLQEASLDEIFESIWCYIKKNKLIDSGADKRLIRKDSNLACLFPQNVDRMLFHQLFEQVRKYMTIPEPVIIDYQVKVDKEDQGRAEYFDIQFSIEDPAKLHLLTIQNQLEDIKVASLHQPRPDNPINPTKEILAIDEQIMDSMSKIREVKIRRDFYQQFTRDPIGFIEEWIRSQSSDLEVLFGLDKGGEGTSVETALSAKKRKRGDDDGLNEAEHEKRYAKFYHQRWVDDALQIYQSREFNGRVHQASQKPSTTAPAPHHPLANNGNNNGPTNNAPMLLVNPNSLPSGHMPPNSNNPGPPNNPQLTHLPQHMVHHHHQHLNNNNNNNHVPFSTPAPPPNPMPINGPPAMPQLVNNNLNNPQAGPPHMGGNPNATNGISLRGNR</sequence>
<dbReference type="PROSITE" id="PS51925">
    <property type="entry name" value="SWIB_MDM2"/>
    <property type="match status" value="1"/>
</dbReference>
<feature type="domain" description="DM2" evidence="2">
    <location>
        <begin position="283"/>
        <end position="363"/>
    </location>
</feature>
<dbReference type="Pfam" id="PF02201">
    <property type="entry name" value="SWIB"/>
    <property type="match status" value="1"/>
</dbReference>
<feature type="compositionally biased region" description="Basic and acidic residues" evidence="1">
    <location>
        <begin position="123"/>
        <end position="136"/>
    </location>
</feature>
<gene>
    <name evidence="3" type="ORF">PtA15_6A450</name>
</gene>
<dbReference type="Gene3D" id="1.10.245.10">
    <property type="entry name" value="SWIB/MDM2 domain"/>
    <property type="match status" value="1"/>
</dbReference>
<dbReference type="CDD" id="cd10568">
    <property type="entry name" value="SWIB_like"/>
    <property type="match status" value="1"/>
</dbReference>
<feature type="region of interest" description="Disordered" evidence="1">
    <location>
        <begin position="1"/>
        <end position="27"/>
    </location>
</feature>
<dbReference type="PANTHER" id="PTHR13844">
    <property type="entry name" value="SWI/SNF-RELATED MATRIX-ASSOCIATED ACTIN-DEPENDENT REGULATOR OF CHROMATIN SUBFAMILY D"/>
    <property type="match status" value="1"/>
</dbReference>
<keyword evidence="4" id="KW-1185">Reference proteome</keyword>
<name>A0ABY7CKR6_9BASI</name>
<dbReference type="Proteomes" id="UP001164743">
    <property type="component" value="Chromosome 6A"/>
</dbReference>
<feature type="region of interest" description="Disordered" evidence="1">
    <location>
        <begin position="540"/>
        <end position="681"/>
    </location>
</feature>
<evidence type="ECO:0000313" key="4">
    <source>
        <dbReference type="Proteomes" id="UP001164743"/>
    </source>
</evidence>
<feature type="region of interest" description="Disordered" evidence="1">
    <location>
        <begin position="95"/>
        <end position="170"/>
    </location>
</feature>
<accession>A0ABY7CKR6</accession>
<evidence type="ECO:0000256" key="1">
    <source>
        <dbReference type="SAM" id="MobiDB-lite"/>
    </source>
</evidence>
<feature type="compositionally biased region" description="Low complexity" evidence="1">
    <location>
        <begin position="618"/>
        <end position="628"/>
    </location>
</feature>
<evidence type="ECO:0000313" key="3">
    <source>
        <dbReference type="EMBL" id="WAQ85821.1"/>
    </source>
</evidence>
<dbReference type="EMBL" id="CP110426">
    <property type="protein sequence ID" value="WAQ85821.1"/>
    <property type="molecule type" value="Genomic_DNA"/>
</dbReference>
<organism evidence="3 4">
    <name type="scientific">Puccinia triticina</name>
    <dbReference type="NCBI Taxonomy" id="208348"/>
    <lineage>
        <taxon>Eukaryota</taxon>
        <taxon>Fungi</taxon>
        <taxon>Dikarya</taxon>
        <taxon>Basidiomycota</taxon>
        <taxon>Pucciniomycotina</taxon>
        <taxon>Pucciniomycetes</taxon>
        <taxon>Pucciniales</taxon>
        <taxon>Pucciniaceae</taxon>
        <taxon>Puccinia</taxon>
    </lineage>
</organism>
<reference evidence="3" key="1">
    <citation type="submission" date="2022-10" db="EMBL/GenBank/DDBJ databases">
        <title>Puccinia triticina Genome sequencing and assembly.</title>
        <authorList>
            <person name="Li C."/>
        </authorList>
    </citation>
    <scope>NUCLEOTIDE SEQUENCE</scope>
    <source>
        <strain evidence="3">Pt15</strain>
    </source>
</reference>
<dbReference type="GeneID" id="77811052"/>
<evidence type="ECO:0000259" key="2">
    <source>
        <dbReference type="PROSITE" id="PS51925"/>
    </source>
</evidence>
<dbReference type="SMART" id="SM00151">
    <property type="entry name" value="SWIB"/>
    <property type="match status" value="1"/>
</dbReference>